<feature type="compositionally biased region" description="Basic and acidic residues" evidence="2">
    <location>
        <begin position="399"/>
        <end position="427"/>
    </location>
</feature>
<feature type="coiled-coil region" evidence="1">
    <location>
        <begin position="595"/>
        <end position="622"/>
    </location>
</feature>
<keyword evidence="1" id="KW-0175">Coiled coil</keyword>
<dbReference type="eggNOG" id="COG1196">
    <property type="taxonomic scope" value="Bacteria"/>
</dbReference>
<dbReference type="RefSeq" id="WP_053191625.1">
    <property type="nucleotide sequence ID" value="NZ_KQ948989.1"/>
</dbReference>
<proteinExistence type="predicted"/>
<dbReference type="InterPro" id="IPR013496">
    <property type="entry name" value="CHP02680"/>
</dbReference>
<name>A0A0L8L8W3_9ACTN</name>
<evidence type="ECO:0000256" key="1">
    <source>
        <dbReference type="SAM" id="Coils"/>
    </source>
</evidence>
<protein>
    <recommendedName>
        <fullName evidence="5">TIGR02680 family protein</fullName>
    </recommendedName>
</protein>
<dbReference type="InterPro" id="IPR027417">
    <property type="entry name" value="P-loop_NTPase"/>
</dbReference>
<feature type="coiled-coil region" evidence="1">
    <location>
        <begin position="256"/>
        <end position="286"/>
    </location>
</feature>
<dbReference type="STRING" id="67356.AQJ84_06925"/>
<feature type="region of interest" description="Disordered" evidence="2">
    <location>
        <begin position="454"/>
        <end position="473"/>
    </location>
</feature>
<dbReference type="PATRIC" id="fig|67356.5.peg.3929"/>
<evidence type="ECO:0000313" key="4">
    <source>
        <dbReference type="Proteomes" id="UP000037251"/>
    </source>
</evidence>
<keyword evidence="4" id="KW-1185">Reference proteome</keyword>
<feature type="compositionally biased region" description="Low complexity" evidence="2">
    <location>
        <begin position="378"/>
        <end position="396"/>
    </location>
</feature>
<dbReference type="SUPFAM" id="SSF52540">
    <property type="entry name" value="P-loop containing nucleoside triphosphate hydrolases"/>
    <property type="match status" value="1"/>
</dbReference>
<feature type="coiled-coil region" evidence="1">
    <location>
        <begin position="312"/>
        <end position="360"/>
    </location>
</feature>
<evidence type="ECO:0000256" key="2">
    <source>
        <dbReference type="SAM" id="MobiDB-lite"/>
    </source>
</evidence>
<dbReference type="Gene3D" id="3.40.50.300">
    <property type="entry name" value="P-loop containing nucleotide triphosphate hydrolases"/>
    <property type="match status" value="1"/>
</dbReference>
<reference evidence="4" key="1">
    <citation type="submission" date="2015-07" db="EMBL/GenBank/DDBJ databases">
        <authorList>
            <person name="Ju K.-S."/>
            <person name="Doroghazi J.R."/>
            <person name="Metcalf W.W."/>
        </authorList>
    </citation>
    <scope>NUCLEOTIDE SEQUENCE [LARGE SCALE GENOMIC DNA]</scope>
    <source>
        <strain evidence="4">NRRL 2290</strain>
    </source>
</reference>
<feature type="region of interest" description="Disordered" evidence="2">
    <location>
        <begin position="1"/>
        <end position="32"/>
    </location>
</feature>
<evidence type="ECO:0000313" key="3">
    <source>
        <dbReference type="EMBL" id="KOG34516.1"/>
    </source>
</evidence>
<dbReference type="Proteomes" id="UP000037251">
    <property type="component" value="Unassembled WGS sequence"/>
</dbReference>
<dbReference type="EMBL" id="LGUS01000163">
    <property type="protein sequence ID" value="KOG34516.1"/>
    <property type="molecule type" value="Genomic_DNA"/>
</dbReference>
<evidence type="ECO:0008006" key="5">
    <source>
        <dbReference type="Google" id="ProtNLM"/>
    </source>
</evidence>
<dbReference type="NCBIfam" id="TIGR02680">
    <property type="entry name" value="TIGR02680 family protein"/>
    <property type="match status" value="1"/>
</dbReference>
<feature type="coiled-coil region" evidence="1">
    <location>
        <begin position="916"/>
        <end position="985"/>
    </location>
</feature>
<dbReference type="OrthoDB" id="8527901at2"/>
<accession>A0A0L8L8W3</accession>
<organism evidence="3 4">
    <name type="scientific">Streptomyces resistomycificus</name>
    <dbReference type="NCBI Taxonomy" id="67356"/>
    <lineage>
        <taxon>Bacteria</taxon>
        <taxon>Bacillati</taxon>
        <taxon>Actinomycetota</taxon>
        <taxon>Actinomycetes</taxon>
        <taxon>Kitasatosporales</taxon>
        <taxon>Streptomycetaceae</taxon>
        <taxon>Streptomyces</taxon>
        <taxon>Streptomyces aurantiacus group</taxon>
    </lineage>
</organism>
<gene>
    <name evidence="3" type="ORF">ADK37_18475</name>
</gene>
<dbReference type="Pfam" id="PF13558">
    <property type="entry name" value="SbcC_Walker_B"/>
    <property type="match status" value="1"/>
</dbReference>
<feature type="compositionally biased region" description="Low complexity" evidence="2">
    <location>
        <begin position="15"/>
        <end position="28"/>
    </location>
</feature>
<feature type="region of interest" description="Disordered" evidence="2">
    <location>
        <begin position="376"/>
        <end position="434"/>
    </location>
</feature>
<sequence length="1382" mass="149811">MSVTELPLPRRPEPTGSTRTAATAASAGDTGGHRWQPYRAGILNVWRYYDETFTFHQGRLLLRGQNGSGKSKALELLLPFLFDASLRPNRLSTFGGSERTMHWNLLGEGASGKTRVGYVWMEFRRVGDDGTEHWFGCGARLQASVHTSGAHADYFTTGSRIGHADGVQLVNEAGQPLTRAALADALGDRGHMHSSATDYRAAVRRELFGGMTEQRYESLLSALLQLRQPKLSERLDPSLLSTLLSRALPPLGEGEIAELAEGFERLDRQREHLKRLDDEVTAAETVASRQRAYARRVLRAGSAALISATTEMDNLTRVARQSADDLEQALAQRESARTQREELELRAHSLDETVEGLRERDAYKQGAELDRLRRRTEGAAAAAGRQRASAQAAQVGAEEDQRHAEEAAGRARTLDGHAREAAEEARRPARAAGMESIHHEVRVILDEELGVALPDRAGPGKDSGVTRAAGENGARRARRLLRGAVTARRQQVTLVNEAIDEHDRAVRARGAAEDLLDDARTRLAEAIARRDEASGAWEDVLAVQAERLLTWAEGCMELRIADPGELAARAAAEAEVTALIEAAARPLEREIGTAEATARAVRQDLRDERSRLEAEVRRLSGETDLPPLSPPTRTTVRTTTAGAPLWRLVAFREDVPPPVQAAVEAALEASGLLDAWVSPYDGIKLPGHDTRAEAALAVTAQGPSLLDVLRPEEDIPVPANTVTRILAGVAYGTTLPGGHPAAVSADGAWRLALATGTWSKPEPAHIGALARQRARQRRIGELTDLITETNASLAGLDDQLRGLDARRAQLDADRAARPDHRELDARRRGWDLAEAKAAARDDAVRDAAGHLARCESAAAGALRTLSRRAAEHGLATDRERLRALSADIDRFRDAADSWVDALLATTAAADGAHQLAAQADRSRRAAEKQANEAAAAEAEAAGLTARLAAVEATVGEDYRQIVARVAEARAELRRCREEAGRAADLLLRLEGRIGGLRATSAQDAAIREQAVATRDGAAHRFRHLCLVGLAEDAGITPELDAEGGTKATLEAARATAATWPAVPHASRNLGDAATRLSEAVHEARQRLGARADLEMEPDDDIQLFTATLDGVRVGATGLLTTLTQERDRGRDDITTAERRLFDQILTGDIRRHLAARIRQAGELVDRMNGHLERVRTASNVAVQLVWDVRPDLPDGTRTARQLLLKDPGRVNETDREALHAFFRARIEEAKGSDTAASWEEQLGEVLDYTAWHRFTVRLDRANGSGWQPLTKKLHGALSGGEKAIALHLPLFAAVAAHYEAVPRAPRPILLDEVFVGVDTVNRGQVFGLLAALDLDLMVTSDHEWCTYGELPGIAVHQLLTDGGDDAVTSARFVWNGTELEAG</sequence>
<comment type="caution">
    <text evidence="3">The sequence shown here is derived from an EMBL/GenBank/DDBJ whole genome shotgun (WGS) entry which is preliminary data.</text>
</comment>